<comment type="subcellular location">
    <subcellularLocation>
        <location evidence="7">Cell membrane</location>
        <topology evidence="7">Single-pass membrane protein</topology>
    </subcellularLocation>
</comment>
<comment type="caution">
    <text evidence="9">The sequence shown here is derived from an EMBL/GenBank/DDBJ whole genome shotgun (WGS) entry which is preliminary data.</text>
</comment>
<dbReference type="EC" id="4.2.2.29" evidence="7"/>
<feature type="transmembrane region" description="Helical" evidence="7">
    <location>
        <begin position="97"/>
        <end position="123"/>
    </location>
</feature>
<dbReference type="EMBL" id="NFKK01000003">
    <property type="protein sequence ID" value="OUP53822.1"/>
    <property type="molecule type" value="Genomic_DNA"/>
</dbReference>
<evidence type="ECO:0000256" key="8">
    <source>
        <dbReference type="SAM" id="MobiDB-lite"/>
    </source>
</evidence>
<feature type="region of interest" description="Disordered" evidence="8">
    <location>
        <begin position="1"/>
        <end position="91"/>
    </location>
</feature>
<keyword evidence="3 7" id="KW-1133">Transmembrane helix</keyword>
<protein>
    <recommendedName>
        <fullName evidence="7">Endolytic murein transglycosylase</fullName>
        <ecNumber evidence="7">4.2.2.29</ecNumber>
    </recommendedName>
    <alternativeName>
        <fullName evidence="7">Peptidoglycan lytic transglycosylase</fullName>
    </alternativeName>
    <alternativeName>
        <fullName evidence="7">Peptidoglycan polymerization terminase</fullName>
    </alternativeName>
</protein>
<dbReference type="GO" id="GO:0008932">
    <property type="term" value="F:lytic endotransglycosylase activity"/>
    <property type="evidence" value="ECO:0007669"/>
    <property type="project" value="UniProtKB-UniRule"/>
</dbReference>
<evidence type="ECO:0000256" key="3">
    <source>
        <dbReference type="ARBA" id="ARBA00022989"/>
    </source>
</evidence>
<evidence type="ECO:0000256" key="2">
    <source>
        <dbReference type="ARBA" id="ARBA00022692"/>
    </source>
</evidence>
<feature type="compositionally biased region" description="Basic and acidic residues" evidence="8">
    <location>
        <begin position="26"/>
        <end position="44"/>
    </location>
</feature>
<proteinExistence type="inferred from homology"/>
<comment type="similarity">
    <text evidence="7">Belongs to the transglycosylase MltG family.</text>
</comment>
<dbReference type="AlphaFoldDB" id="A0A1Y4LI59"/>
<keyword evidence="4 7" id="KW-0472">Membrane</keyword>
<dbReference type="GO" id="GO:0009252">
    <property type="term" value="P:peptidoglycan biosynthetic process"/>
    <property type="evidence" value="ECO:0007669"/>
    <property type="project" value="UniProtKB-UniRule"/>
</dbReference>
<evidence type="ECO:0000256" key="4">
    <source>
        <dbReference type="ARBA" id="ARBA00023136"/>
    </source>
</evidence>
<dbReference type="GO" id="GO:0005886">
    <property type="term" value="C:plasma membrane"/>
    <property type="evidence" value="ECO:0007669"/>
    <property type="project" value="UniProtKB-SubCell"/>
</dbReference>
<evidence type="ECO:0000256" key="6">
    <source>
        <dbReference type="ARBA" id="ARBA00023316"/>
    </source>
</evidence>
<evidence type="ECO:0000256" key="7">
    <source>
        <dbReference type="HAMAP-Rule" id="MF_02065"/>
    </source>
</evidence>
<dbReference type="InterPro" id="IPR003770">
    <property type="entry name" value="MLTG-like"/>
</dbReference>
<dbReference type="Proteomes" id="UP000195897">
    <property type="component" value="Unassembled WGS sequence"/>
</dbReference>
<evidence type="ECO:0000256" key="5">
    <source>
        <dbReference type="ARBA" id="ARBA00023239"/>
    </source>
</evidence>
<keyword evidence="1 7" id="KW-1003">Cell membrane</keyword>
<keyword evidence="5 7" id="KW-0456">Lyase</keyword>
<dbReference type="HAMAP" id="MF_02065">
    <property type="entry name" value="MltG"/>
    <property type="match status" value="1"/>
</dbReference>
<feature type="site" description="Important for catalytic activity" evidence="7">
    <location>
        <position position="323"/>
    </location>
</feature>
<dbReference type="NCBIfam" id="TIGR00247">
    <property type="entry name" value="endolytic transglycosylase MltG"/>
    <property type="match status" value="1"/>
</dbReference>
<feature type="compositionally biased region" description="Basic and acidic residues" evidence="8">
    <location>
        <begin position="1"/>
        <end position="15"/>
    </location>
</feature>
<comment type="function">
    <text evidence="7">Functions as a peptidoglycan terminase that cleaves nascent peptidoglycan strands endolytically to terminate their elongation.</text>
</comment>
<keyword evidence="2 7" id="KW-0812">Transmembrane</keyword>
<evidence type="ECO:0000313" key="9">
    <source>
        <dbReference type="EMBL" id="OUP53822.1"/>
    </source>
</evidence>
<dbReference type="Gene3D" id="3.30.160.60">
    <property type="entry name" value="Classic Zinc Finger"/>
    <property type="match status" value="1"/>
</dbReference>
<accession>A0A1Y4LI59</accession>
<dbReference type="PANTHER" id="PTHR30518">
    <property type="entry name" value="ENDOLYTIC MUREIN TRANSGLYCOSYLASE"/>
    <property type="match status" value="1"/>
</dbReference>
<organism evidence="9 10">
    <name type="scientific">Butyricicoccus pullicaecorum</name>
    <dbReference type="NCBI Taxonomy" id="501571"/>
    <lineage>
        <taxon>Bacteria</taxon>
        <taxon>Bacillati</taxon>
        <taxon>Bacillota</taxon>
        <taxon>Clostridia</taxon>
        <taxon>Eubacteriales</taxon>
        <taxon>Butyricicoccaceae</taxon>
        <taxon>Butyricicoccus</taxon>
    </lineage>
</organism>
<dbReference type="Pfam" id="PF02618">
    <property type="entry name" value="YceG"/>
    <property type="match status" value="1"/>
</dbReference>
<dbReference type="RefSeq" id="WP_087371198.1">
    <property type="nucleotide sequence ID" value="NZ_NFKK01000003.1"/>
</dbReference>
<sequence length="446" mass="50523">MENHRYTPKHSENKPRSRATSNASRRTRDTADSARRPYRRKDADLFSDQVPTHNSMRRSLNTESRSTRRSSHSQADDLFENETHAYRTPRRKKSKTGCALASLYFIVIFGISICLSVVLIFAANDALALVKDDQDISFVVAEDTTVSGISQQLDQSGVVNYGTFFRLFNSLQGDGDVIISAGVYTLNPTMDYDQIVSALTETTSTTTVKVTIPEGYTIAQIRQTLLDNNVTSEALLDDALNNYAFKHDFLKDEQPPKENWLEGYLFPDTYEFVQDSKQPIYEVLNVMLNNFDTKYDEQIEEGAKELGLTTHEVVVIASLIEREAKEADEFSKISGVIHNRLNNSEEYPYLQIDASLQYAVGHNNPLTEEDLKLDSPYNLYTNKGLPPGPICNPGYNALYAATHPDDHDYYYYVAMPDGTHLFAETNSEHNRNRERAEEAWAEANNE</sequence>
<comment type="catalytic activity">
    <reaction evidence="7">
        <text>a peptidoglycan chain = a peptidoglycan chain with N-acetyl-1,6-anhydromuramyl-[peptide] at the reducing end + a peptidoglycan chain with N-acetylglucosamine at the non-reducing end.</text>
        <dbReference type="EC" id="4.2.2.29"/>
    </reaction>
</comment>
<dbReference type="Gene3D" id="3.30.1490.480">
    <property type="entry name" value="Endolytic murein transglycosylase"/>
    <property type="match status" value="1"/>
</dbReference>
<dbReference type="PANTHER" id="PTHR30518:SF2">
    <property type="entry name" value="ENDOLYTIC MUREIN TRANSGLYCOSYLASE"/>
    <property type="match status" value="1"/>
</dbReference>
<keyword evidence="6 7" id="KW-0961">Cell wall biogenesis/degradation</keyword>
<gene>
    <name evidence="7" type="primary">mltG</name>
    <name evidence="9" type="ORF">B5F17_04355</name>
</gene>
<dbReference type="CDD" id="cd08010">
    <property type="entry name" value="MltG_like"/>
    <property type="match status" value="1"/>
</dbReference>
<dbReference type="GO" id="GO:0071555">
    <property type="term" value="P:cell wall organization"/>
    <property type="evidence" value="ECO:0007669"/>
    <property type="project" value="UniProtKB-KW"/>
</dbReference>
<name>A0A1Y4LI59_9FIRM</name>
<evidence type="ECO:0000313" key="10">
    <source>
        <dbReference type="Proteomes" id="UP000195897"/>
    </source>
</evidence>
<reference evidence="10" key="1">
    <citation type="submission" date="2017-04" db="EMBL/GenBank/DDBJ databases">
        <title>Function of individual gut microbiota members based on whole genome sequencing of pure cultures obtained from chicken caecum.</title>
        <authorList>
            <person name="Medvecky M."/>
            <person name="Cejkova D."/>
            <person name="Polansky O."/>
            <person name="Karasova D."/>
            <person name="Kubasova T."/>
            <person name="Cizek A."/>
            <person name="Rychlik I."/>
        </authorList>
    </citation>
    <scope>NUCLEOTIDE SEQUENCE [LARGE SCALE GENOMIC DNA]</scope>
    <source>
        <strain evidence="10">An180</strain>
    </source>
</reference>
<evidence type="ECO:0000256" key="1">
    <source>
        <dbReference type="ARBA" id="ARBA00022475"/>
    </source>
</evidence>